<keyword evidence="3" id="KW-0479">Metal-binding</keyword>
<comment type="subcellular location">
    <subcellularLocation>
        <location evidence="1">Nucleus</location>
    </subcellularLocation>
</comment>
<dbReference type="EMBL" id="JAPWTK010000086">
    <property type="protein sequence ID" value="KAJ8951371.1"/>
    <property type="molecule type" value="Genomic_DNA"/>
</dbReference>
<feature type="domain" description="C2H2-type" evidence="6">
    <location>
        <begin position="357"/>
        <end position="385"/>
    </location>
</feature>
<feature type="compositionally biased region" description="Polar residues" evidence="4">
    <location>
        <begin position="212"/>
        <end position="229"/>
    </location>
</feature>
<proteinExistence type="predicted"/>
<dbReference type="SUPFAM" id="SSF54695">
    <property type="entry name" value="POZ domain"/>
    <property type="match status" value="1"/>
</dbReference>
<evidence type="ECO:0000313" key="7">
    <source>
        <dbReference type="EMBL" id="KAJ8951371.1"/>
    </source>
</evidence>
<name>A0AAV8YI52_9CUCU</name>
<sequence>MATTEQFSLRWNNFHSNLTSGFHELLEAAEMVDVTLAVDGHFFQAHKIVLSICSPYFKQMFKVNPCKHPIVILKDVGHENMKDILEFMYMGEVSVLRENLTQFLRTAELLQVKGLTGDDSSEETSSTKDNDGECDNDEENEMYDQLIETDVELPIYSSTPTQVTPSPTYSKRPSKTSNTSTSAKRPKSEPHQPHTNQQKPVKPEQEPVVSKNEFNSSDMESHSSQNVPNANKPDAEDSKELLSLKNAWENSIGAAGSGDPNASDQGRPERLAGKNLYQCGQCLKRFSRRDHLRTHEKNIHGEFAGPFKCVICEQLYKNTESLRKHIAKFHFSTINETIQRIEIASMLSYSSDNKVYVYCPYCCRKFVNRYNLKVHVRDKHEDNSMDLDCHICGKTMRNQSCLRVHMYHHRKQRLEEAGIIPPPRAPRRRSSPPTTSGIIPASSIY</sequence>
<dbReference type="InterPro" id="IPR000210">
    <property type="entry name" value="BTB/POZ_dom"/>
</dbReference>
<dbReference type="PANTHER" id="PTHR23110:SF99">
    <property type="entry name" value="BROAD-COMPLEX CORE PROTEIN ISOFORM 6"/>
    <property type="match status" value="1"/>
</dbReference>
<evidence type="ECO:0000313" key="8">
    <source>
        <dbReference type="Proteomes" id="UP001162162"/>
    </source>
</evidence>
<dbReference type="SMART" id="SM00225">
    <property type="entry name" value="BTB"/>
    <property type="match status" value="1"/>
</dbReference>
<feature type="region of interest" description="Disordered" evidence="4">
    <location>
        <begin position="115"/>
        <end position="137"/>
    </location>
</feature>
<feature type="region of interest" description="Disordered" evidence="4">
    <location>
        <begin position="420"/>
        <end position="445"/>
    </location>
</feature>
<keyword evidence="3" id="KW-0862">Zinc</keyword>
<keyword evidence="8" id="KW-1185">Reference proteome</keyword>
<accession>A0AAV8YI52</accession>
<dbReference type="Proteomes" id="UP001162162">
    <property type="component" value="Unassembled WGS sequence"/>
</dbReference>
<dbReference type="SUPFAM" id="SSF57667">
    <property type="entry name" value="beta-beta-alpha zinc fingers"/>
    <property type="match status" value="2"/>
</dbReference>
<dbReference type="GO" id="GO:0048513">
    <property type="term" value="P:animal organ development"/>
    <property type="evidence" value="ECO:0007669"/>
    <property type="project" value="UniProtKB-ARBA"/>
</dbReference>
<dbReference type="InterPro" id="IPR051095">
    <property type="entry name" value="Dros_DevTransReg"/>
</dbReference>
<evidence type="ECO:0000256" key="2">
    <source>
        <dbReference type="ARBA" id="ARBA00023242"/>
    </source>
</evidence>
<feature type="domain" description="BTB" evidence="5">
    <location>
        <begin position="32"/>
        <end position="97"/>
    </location>
</feature>
<evidence type="ECO:0000256" key="4">
    <source>
        <dbReference type="SAM" id="MobiDB-lite"/>
    </source>
</evidence>
<dbReference type="CDD" id="cd18315">
    <property type="entry name" value="BTB_POZ_BAB-like"/>
    <property type="match status" value="1"/>
</dbReference>
<dbReference type="GO" id="GO:0003006">
    <property type="term" value="P:developmental process involved in reproduction"/>
    <property type="evidence" value="ECO:0007669"/>
    <property type="project" value="UniProtKB-ARBA"/>
</dbReference>
<organism evidence="7 8">
    <name type="scientific">Aromia moschata</name>
    <dbReference type="NCBI Taxonomy" id="1265417"/>
    <lineage>
        <taxon>Eukaryota</taxon>
        <taxon>Metazoa</taxon>
        <taxon>Ecdysozoa</taxon>
        <taxon>Arthropoda</taxon>
        <taxon>Hexapoda</taxon>
        <taxon>Insecta</taxon>
        <taxon>Pterygota</taxon>
        <taxon>Neoptera</taxon>
        <taxon>Endopterygota</taxon>
        <taxon>Coleoptera</taxon>
        <taxon>Polyphaga</taxon>
        <taxon>Cucujiformia</taxon>
        <taxon>Chrysomeloidea</taxon>
        <taxon>Cerambycidae</taxon>
        <taxon>Cerambycinae</taxon>
        <taxon>Callichromatini</taxon>
        <taxon>Aromia</taxon>
    </lineage>
</organism>
<dbReference type="Pfam" id="PF00096">
    <property type="entry name" value="zf-C2H2"/>
    <property type="match status" value="1"/>
</dbReference>
<dbReference type="PROSITE" id="PS50157">
    <property type="entry name" value="ZINC_FINGER_C2H2_2"/>
    <property type="match status" value="3"/>
</dbReference>
<dbReference type="Gene3D" id="3.30.710.10">
    <property type="entry name" value="Potassium Channel Kv1.1, Chain A"/>
    <property type="match status" value="1"/>
</dbReference>
<dbReference type="SMART" id="SM00355">
    <property type="entry name" value="ZnF_C2H2"/>
    <property type="match status" value="4"/>
</dbReference>
<dbReference type="GO" id="GO:0006357">
    <property type="term" value="P:regulation of transcription by RNA polymerase II"/>
    <property type="evidence" value="ECO:0007669"/>
    <property type="project" value="TreeGrafter"/>
</dbReference>
<dbReference type="InterPro" id="IPR013087">
    <property type="entry name" value="Znf_C2H2_type"/>
</dbReference>
<feature type="region of interest" description="Disordered" evidence="4">
    <location>
        <begin position="154"/>
        <end position="238"/>
    </location>
</feature>
<reference evidence="7" key="1">
    <citation type="journal article" date="2023" name="Insect Mol. Biol.">
        <title>Genome sequencing provides insights into the evolution of gene families encoding plant cell wall-degrading enzymes in longhorned beetles.</title>
        <authorList>
            <person name="Shin N.R."/>
            <person name="Okamura Y."/>
            <person name="Kirsch R."/>
            <person name="Pauchet Y."/>
        </authorList>
    </citation>
    <scope>NUCLEOTIDE SEQUENCE</scope>
    <source>
        <strain evidence="7">AMC_N1</strain>
    </source>
</reference>
<dbReference type="InterPro" id="IPR011333">
    <property type="entry name" value="SKP1/BTB/POZ_sf"/>
</dbReference>
<dbReference type="GO" id="GO:0005634">
    <property type="term" value="C:nucleus"/>
    <property type="evidence" value="ECO:0007669"/>
    <property type="project" value="UniProtKB-SubCell"/>
</dbReference>
<dbReference type="PANTHER" id="PTHR23110">
    <property type="entry name" value="BTB DOMAIN TRANSCRIPTION FACTOR"/>
    <property type="match status" value="1"/>
</dbReference>
<evidence type="ECO:0000259" key="6">
    <source>
        <dbReference type="PROSITE" id="PS50157"/>
    </source>
</evidence>
<dbReference type="Pfam" id="PF00651">
    <property type="entry name" value="BTB"/>
    <property type="match status" value="1"/>
</dbReference>
<dbReference type="AlphaFoldDB" id="A0AAV8YI52"/>
<feature type="compositionally biased region" description="Low complexity" evidence="4">
    <location>
        <begin position="157"/>
        <end position="170"/>
    </location>
</feature>
<gene>
    <name evidence="7" type="ORF">NQ318_009307</name>
</gene>
<keyword evidence="3" id="KW-0863">Zinc-finger</keyword>
<dbReference type="GO" id="GO:0048666">
    <property type="term" value="P:neuron development"/>
    <property type="evidence" value="ECO:0007669"/>
    <property type="project" value="UniProtKB-ARBA"/>
</dbReference>
<comment type="caution">
    <text evidence="7">The sequence shown here is derived from an EMBL/GenBank/DDBJ whole genome shotgun (WGS) entry which is preliminary data.</text>
</comment>
<dbReference type="PROSITE" id="PS00028">
    <property type="entry name" value="ZINC_FINGER_C2H2_1"/>
    <property type="match status" value="4"/>
</dbReference>
<feature type="domain" description="C2H2-type" evidence="6">
    <location>
        <begin position="277"/>
        <end position="300"/>
    </location>
</feature>
<dbReference type="GO" id="GO:0008270">
    <property type="term" value="F:zinc ion binding"/>
    <property type="evidence" value="ECO:0007669"/>
    <property type="project" value="UniProtKB-KW"/>
</dbReference>
<protein>
    <submittedName>
        <fullName evidence="7">Uncharacterized protein</fullName>
    </submittedName>
</protein>
<evidence type="ECO:0000259" key="5">
    <source>
        <dbReference type="PROSITE" id="PS50097"/>
    </source>
</evidence>
<evidence type="ECO:0000256" key="1">
    <source>
        <dbReference type="ARBA" id="ARBA00004123"/>
    </source>
</evidence>
<dbReference type="InterPro" id="IPR036236">
    <property type="entry name" value="Znf_C2H2_sf"/>
</dbReference>
<dbReference type="Gene3D" id="3.30.160.60">
    <property type="entry name" value="Classic Zinc Finger"/>
    <property type="match status" value="2"/>
</dbReference>
<feature type="domain" description="C2H2-type" evidence="6">
    <location>
        <begin position="387"/>
        <end position="414"/>
    </location>
</feature>
<keyword evidence="2" id="KW-0539">Nucleus</keyword>
<evidence type="ECO:0000256" key="3">
    <source>
        <dbReference type="PROSITE-ProRule" id="PRU00042"/>
    </source>
</evidence>
<dbReference type="PROSITE" id="PS50097">
    <property type="entry name" value="BTB"/>
    <property type="match status" value="1"/>
</dbReference>